<sequence>MKATILIAIFVALATACFAQTPTYISVHFAVQDTEWGNGRTHLGFSWSTGAVSDKTTIQRNSKEICSNSYPQASRIDHVDNLDWGSYKGDYLIVISADVPNGYNTSQYFGIGFGADITSALADAKKNLGINCWSWSERKHGFNTVKSTRM</sequence>
<evidence type="ECO:0000256" key="1">
    <source>
        <dbReference type="SAM" id="SignalP"/>
    </source>
</evidence>
<gene>
    <name evidence="2" type="ORF">IEN85_09885</name>
</gene>
<protein>
    <submittedName>
        <fullName evidence="2">Uncharacterized protein</fullName>
    </submittedName>
</protein>
<keyword evidence="1" id="KW-0732">Signal</keyword>
<accession>A0A927IF68</accession>
<dbReference type="EMBL" id="JACYFG010000013">
    <property type="protein sequence ID" value="MBD5779802.1"/>
    <property type="molecule type" value="Genomic_DNA"/>
</dbReference>
<reference evidence="2" key="1">
    <citation type="submission" date="2020-09" db="EMBL/GenBank/DDBJ databases">
        <title>Pelagicoccus enzymogenes sp. nov. with an EPS production, isolated from marine sediment.</title>
        <authorList>
            <person name="Feng X."/>
        </authorList>
    </citation>
    <scope>NUCLEOTIDE SEQUENCE</scope>
    <source>
        <strain evidence="2">NFK12</strain>
    </source>
</reference>
<name>A0A927IF68_9BACT</name>
<comment type="caution">
    <text evidence="2">The sequence shown here is derived from an EMBL/GenBank/DDBJ whole genome shotgun (WGS) entry which is preliminary data.</text>
</comment>
<keyword evidence="3" id="KW-1185">Reference proteome</keyword>
<evidence type="ECO:0000313" key="3">
    <source>
        <dbReference type="Proteomes" id="UP000622317"/>
    </source>
</evidence>
<dbReference type="Proteomes" id="UP000622317">
    <property type="component" value="Unassembled WGS sequence"/>
</dbReference>
<feature type="chain" id="PRO_5037909027" evidence="1">
    <location>
        <begin position="20"/>
        <end position="150"/>
    </location>
</feature>
<dbReference type="AlphaFoldDB" id="A0A927IF68"/>
<dbReference type="PROSITE" id="PS51257">
    <property type="entry name" value="PROKAR_LIPOPROTEIN"/>
    <property type="match status" value="1"/>
</dbReference>
<proteinExistence type="predicted"/>
<organism evidence="2 3">
    <name type="scientific">Pelagicoccus enzymogenes</name>
    <dbReference type="NCBI Taxonomy" id="2773457"/>
    <lineage>
        <taxon>Bacteria</taxon>
        <taxon>Pseudomonadati</taxon>
        <taxon>Verrucomicrobiota</taxon>
        <taxon>Opitutia</taxon>
        <taxon>Puniceicoccales</taxon>
        <taxon>Pelagicoccaceae</taxon>
        <taxon>Pelagicoccus</taxon>
    </lineage>
</organism>
<evidence type="ECO:0000313" key="2">
    <source>
        <dbReference type="EMBL" id="MBD5779802.1"/>
    </source>
</evidence>
<feature type="signal peptide" evidence="1">
    <location>
        <begin position="1"/>
        <end position="19"/>
    </location>
</feature>
<dbReference type="RefSeq" id="WP_191616926.1">
    <property type="nucleotide sequence ID" value="NZ_JACYFG010000013.1"/>
</dbReference>